<keyword evidence="1" id="KW-0540">Nuclease</keyword>
<dbReference type="GO" id="GO:0004527">
    <property type="term" value="F:exonuclease activity"/>
    <property type="evidence" value="ECO:0007669"/>
    <property type="project" value="UniProtKB-KW"/>
</dbReference>
<keyword evidence="1" id="KW-0378">Hydrolase</keyword>
<accession>A0A1T4WR22</accession>
<dbReference type="RefSeq" id="WP_078716844.1">
    <property type="nucleotide sequence ID" value="NZ_FUYC01000004.1"/>
</dbReference>
<sequence length="204" mass="23878">MGILSASTGLTRYRIMDEVNNELLRDVPRLLKQYHFLDIDDSAEERSFGWTNIDDMLDVDWNQSPPEKGHYMTFTLRLETRRVQPAVFKKHLQIALKKEMAQAKEQGKNFISRARKQEIKEQVMLRLRARSLPIPAVFDVVWNTQTHRLYLDTTNAKACALFEDHFYNTFELRLEPLTPFFLAMDQLGEDAAKTLENLEPSIFI</sequence>
<dbReference type="GO" id="GO:0006310">
    <property type="term" value="P:DNA recombination"/>
    <property type="evidence" value="ECO:0007669"/>
    <property type="project" value="InterPro"/>
</dbReference>
<dbReference type="Proteomes" id="UP000190027">
    <property type="component" value="Unassembled WGS sequence"/>
</dbReference>
<dbReference type="OrthoDB" id="9793997at2"/>
<evidence type="ECO:0000313" key="2">
    <source>
        <dbReference type="Proteomes" id="UP000190027"/>
    </source>
</evidence>
<gene>
    <name evidence="1" type="ORF">SAMN02745704_01264</name>
</gene>
<dbReference type="AlphaFoldDB" id="A0A1T4WR22"/>
<dbReference type="EMBL" id="FUYC01000004">
    <property type="protein sequence ID" value="SKA79800.1"/>
    <property type="molecule type" value="Genomic_DNA"/>
</dbReference>
<reference evidence="1 2" key="1">
    <citation type="submission" date="2017-02" db="EMBL/GenBank/DDBJ databases">
        <authorList>
            <person name="Peterson S.W."/>
        </authorList>
    </citation>
    <scope>NUCLEOTIDE SEQUENCE [LARGE SCALE GENOMIC DNA]</scope>
    <source>
        <strain evidence="1 2">DSM 16080</strain>
    </source>
</reference>
<dbReference type="InterPro" id="IPR007476">
    <property type="entry name" value="RdgC"/>
</dbReference>
<protein>
    <submittedName>
        <fullName evidence="1">Putative exonuclease, RdgC</fullName>
    </submittedName>
</protein>
<keyword evidence="2" id="KW-1185">Reference proteome</keyword>
<name>A0A1T4WR22_9BACT</name>
<proteinExistence type="predicted"/>
<dbReference type="STRING" id="1121449.SAMN02745704_01264"/>
<evidence type="ECO:0000313" key="1">
    <source>
        <dbReference type="EMBL" id="SKA79800.1"/>
    </source>
</evidence>
<organism evidence="1 2">
    <name type="scientific">Paucidesulfovibrio gracilis DSM 16080</name>
    <dbReference type="NCBI Taxonomy" id="1121449"/>
    <lineage>
        <taxon>Bacteria</taxon>
        <taxon>Pseudomonadati</taxon>
        <taxon>Thermodesulfobacteriota</taxon>
        <taxon>Desulfovibrionia</taxon>
        <taxon>Desulfovibrionales</taxon>
        <taxon>Desulfovibrionaceae</taxon>
        <taxon>Paucidesulfovibrio</taxon>
    </lineage>
</organism>
<dbReference type="Pfam" id="PF04381">
    <property type="entry name" value="RdgC"/>
    <property type="match status" value="1"/>
</dbReference>
<keyword evidence="1" id="KW-0269">Exonuclease</keyword>